<accession>A0ABT9W3E7</accession>
<gene>
    <name evidence="7" type="primary">kynB</name>
    <name evidence="8" type="ORF">J2S11_003572</name>
</gene>
<feature type="binding site" evidence="7">
    <location>
        <position position="171"/>
    </location>
    <ligand>
        <name>Zn(2+)</name>
        <dbReference type="ChEBI" id="CHEBI:29105"/>
        <label>2</label>
    </ligand>
</feature>
<comment type="catalytic activity">
    <reaction evidence="6 7">
        <text>N-formyl-L-kynurenine + H2O = L-kynurenine + formate + H(+)</text>
        <dbReference type="Rhea" id="RHEA:13009"/>
        <dbReference type="ChEBI" id="CHEBI:15377"/>
        <dbReference type="ChEBI" id="CHEBI:15378"/>
        <dbReference type="ChEBI" id="CHEBI:15740"/>
        <dbReference type="ChEBI" id="CHEBI:57959"/>
        <dbReference type="ChEBI" id="CHEBI:58629"/>
        <dbReference type="EC" id="3.5.1.9"/>
    </reaction>
</comment>
<dbReference type="PANTHER" id="PTHR31118:SF32">
    <property type="entry name" value="KYNURENINE FORMAMIDASE"/>
    <property type="match status" value="1"/>
</dbReference>
<dbReference type="SUPFAM" id="SSF102198">
    <property type="entry name" value="Putative cyclase"/>
    <property type="match status" value="1"/>
</dbReference>
<protein>
    <recommendedName>
        <fullName evidence="7">Kynurenine formamidase</fullName>
        <shortName evidence="7">KFA</shortName>
        <shortName evidence="7">KFase</shortName>
        <ecNumber evidence="7">3.5.1.9</ecNumber>
    </recommendedName>
    <alternativeName>
        <fullName evidence="7">Arylformamidase</fullName>
    </alternativeName>
    <alternativeName>
        <fullName evidence="7">N-formylkynurenine formamidase</fullName>
        <shortName evidence="7">FKF</shortName>
    </alternativeName>
</protein>
<feature type="binding site" evidence="7">
    <location>
        <position position="66"/>
    </location>
    <ligand>
        <name>Zn(2+)</name>
        <dbReference type="ChEBI" id="CHEBI:29105"/>
        <label>2</label>
    </ligand>
</feature>
<evidence type="ECO:0000256" key="5">
    <source>
        <dbReference type="ARBA" id="ARBA00023079"/>
    </source>
</evidence>
<comment type="function">
    <text evidence="1 7">Catalyzes the hydrolysis of N-formyl-L-kynurenine to L-kynurenine, the second step in the kynurenine pathway of tryptophan degradation.</text>
</comment>
<feature type="binding site" evidence="7">
    <location>
        <position position="64"/>
    </location>
    <ligand>
        <name>Zn(2+)</name>
        <dbReference type="ChEBI" id="CHEBI:29105"/>
        <label>1</label>
    </ligand>
</feature>
<evidence type="ECO:0000256" key="7">
    <source>
        <dbReference type="HAMAP-Rule" id="MF_01969"/>
    </source>
</evidence>
<comment type="subunit">
    <text evidence="7">Homodimer.</text>
</comment>
<comment type="caution">
    <text evidence="8">The sequence shown here is derived from an EMBL/GenBank/DDBJ whole genome shotgun (WGS) entry which is preliminary data.</text>
</comment>
<dbReference type="InterPro" id="IPR017484">
    <property type="entry name" value="Kynurenine_formamidase_bac"/>
</dbReference>
<dbReference type="EC" id="3.5.1.9" evidence="7"/>
<feature type="binding site" evidence="7">
    <location>
        <position position="183"/>
    </location>
    <ligand>
        <name>Zn(2+)</name>
        <dbReference type="ChEBI" id="CHEBI:29105"/>
        <label>2</label>
    </ligand>
</feature>
<keyword evidence="5 7" id="KW-0823">Tryptophan catabolism</keyword>
<keyword evidence="3 7" id="KW-0378">Hydrolase</keyword>
<organism evidence="8 9">
    <name type="scientific">Caldalkalibacillus horti</name>
    <dbReference type="NCBI Taxonomy" id="77523"/>
    <lineage>
        <taxon>Bacteria</taxon>
        <taxon>Bacillati</taxon>
        <taxon>Bacillota</taxon>
        <taxon>Bacilli</taxon>
        <taxon>Bacillales</taxon>
        <taxon>Bacillaceae</taxon>
        <taxon>Caldalkalibacillus</taxon>
    </lineage>
</organism>
<feature type="binding site" evidence="7">
    <location>
        <position position="31"/>
    </location>
    <ligand>
        <name>substrate</name>
    </ligand>
</feature>
<keyword evidence="2 7" id="KW-0479">Metal-binding</keyword>
<evidence type="ECO:0000256" key="3">
    <source>
        <dbReference type="ARBA" id="ARBA00022801"/>
    </source>
</evidence>
<dbReference type="InterPro" id="IPR037175">
    <property type="entry name" value="KFase_sf"/>
</dbReference>
<evidence type="ECO:0000256" key="6">
    <source>
        <dbReference type="ARBA" id="ARBA00048496"/>
    </source>
</evidence>
<feature type="binding site" evidence="7">
    <location>
        <position position="66"/>
    </location>
    <ligand>
        <name>Zn(2+)</name>
        <dbReference type="ChEBI" id="CHEBI:29105"/>
        <label>1</label>
    </ligand>
</feature>
<dbReference type="GO" id="GO:0004061">
    <property type="term" value="F:arylformamidase activity"/>
    <property type="evidence" value="ECO:0007669"/>
    <property type="project" value="UniProtKB-EC"/>
</dbReference>
<name>A0ABT9W3E7_9BACI</name>
<dbReference type="RefSeq" id="WP_307396725.1">
    <property type="nucleotide sequence ID" value="NZ_BAAADK010000032.1"/>
</dbReference>
<dbReference type="Pfam" id="PF04199">
    <property type="entry name" value="Cyclase"/>
    <property type="match status" value="1"/>
</dbReference>
<dbReference type="InterPro" id="IPR007325">
    <property type="entry name" value="KFase/CYL"/>
</dbReference>
<dbReference type="Proteomes" id="UP001235840">
    <property type="component" value="Unassembled WGS sequence"/>
</dbReference>
<dbReference type="EMBL" id="JAUSTY010000018">
    <property type="protein sequence ID" value="MDQ0167645.1"/>
    <property type="molecule type" value="Genomic_DNA"/>
</dbReference>
<evidence type="ECO:0000256" key="1">
    <source>
        <dbReference type="ARBA" id="ARBA00002204"/>
    </source>
</evidence>
<dbReference type="Gene3D" id="3.50.30.50">
    <property type="entry name" value="Putative cyclase"/>
    <property type="match status" value="1"/>
</dbReference>
<feature type="binding site" evidence="7">
    <location>
        <position position="183"/>
    </location>
    <ligand>
        <name>Zn(2+)</name>
        <dbReference type="ChEBI" id="CHEBI:29105"/>
        <label>1</label>
    </ligand>
</feature>
<keyword evidence="4 7" id="KW-0862">Zinc</keyword>
<dbReference type="HAMAP" id="MF_01969">
    <property type="entry name" value="KynB"/>
    <property type="match status" value="1"/>
</dbReference>
<comment type="pathway">
    <text evidence="7">Amino-acid degradation; L-tryptophan degradation via kynurenine pathway; L-kynurenine from L-tryptophan: step 2/2.</text>
</comment>
<feature type="active site" description="Proton donor/acceptor" evidence="7">
    <location>
        <position position="70"/>
    </location>
</feature>
<feature type="binding site" evidence="7">
    <location>
        <position position="60"/>
    </location>
    <ligand>
        <name>Zn(2+)</name>
        <dbReference type="ChEBI" id="CHEBI:29105"/>
        <label>1</label>
    </ligand>
</feature>
<evidence type="ECO:0000313" key="9">
    <source>
        <dbReference type="Proteomes" id="UP001235840"/>
    </source>
</evidence>
<keyword evidence="9" id="KW-1185">Reference proteome</keyword>
<evidence type="ECO:0000256" key="2">
    <source>
        <dbReference type="ARBA" id="ARBA00022723"/>
    </source>
</evidence>
<comment type="cofactor">
    <cofactor evidence="7">
        <name>Zn(2+)</name>
        <dbReference type="ChEBI" id="CHEBI:29105"/>
    </cofactor>
    <text evidence="7">Binds 2 zinc ions per subunit.</text>
</comment>
<sequence>MSNGSHSTSQSNFEQGWIDISQPLSNKLAHWPGDTSFSYTFATKEQTGSVNVGRMTTSLHSGTHVDAPFHFLNEGAKIHELDLNLYIGPCRLIDIGDSEFINADALSSHDLNGVTRLLIRTKLPNNPNSFPDSIPHFTKDGAAYLGEKGIRLVGLDCPSVDALDSKELEGHHALHQNGVHILENVMLDQLSLGDYLLIALPLAIQDGDGSPVRAVVKPL</sequence>
<evidence type="ECO:0000313" key="8">
    <source>
        <dbReference type="EMBL" id="MDQ0167645.1"/>
    </source>
</evidence>
<reference evidence="8 9" key="1">
    <citation type="submission" date="2023-07" db="EMBL/GenBank/DDBJ databases">
        <title>Genomic Encyclopedia of Type Strains, Phase IV (KMG-IV): sequencing the most valuable type-strain genomes for metagenomic binning, comparative biology and taxonomic classification.</title>
        <authorList>
            <person name="Goeker M."/>
        </authorList>
    </citation>
    <scope>NUCLEOTIDE SEQUENCE [LARGE SCALE GENOMIC DNA]</scope>
    <source>
        <strain evidence="8 9">DSM 12751</strain>
    </source>
</reference>
<dbReference type="NCBIfam" id="TIGR03035">
    <property type="entry name" value="trp_arylform"/>
    <property type="match status" value="1"/>
</dbReference>
<proteinExistence type="inferred from homology"/>
<evidence type="ECO:0000256" key="4">
    <source>
        <dbReference type="ARBA" id="ARBA00022833"/>
    </source>
</evidence>
<dbReference type="PANTHER" id="PTHR31118">
    <property type="entry name" value="CYCLASE-LIKE PROTEIN 2"/>
    <property type="match status" value="1"/>
</dbReference>
<comment type="similarity">
    <text evidence="7">Belongs to the Cyclase 1 superfamily. KynB family.</text>
</comment>